<proteinExistence type="predicted"/>
<accession>A0A7N0VMS7</accession>
<dbReference type="EnsemblPlants" id="Kaladp1235s0002.1.v1.1">
    <property type="protein sequence ID" value="Kaladp1235s0002.1.v1.1"/>
    <property type="gene ID" value="Kaladp1235s0002.v1.1"/>
</dbReference>
<protein>
    <submittedName>
        <fullName evidence="1">Uncharacterized protein</fullName>
    </submittedName>
</protein>
<evidence type="ECO:0000313" key="2">
    <source>
        <dbReference type="Proteomes" id="UP000594263"/>
    </source>
</evidence>
<evidence type="ECO:0000313" key="1">
    <source>
        <dbReference type="EnsemblPlants" id="Kaladp1235s0002.1.v1.1"/>
    </source>
</evidence>
<organism evidence="1 2">
    <name type="scientific">Kalanchoe fedtschenkoi</name>
    <name type="common">Lavender scallops</name>
    <name type="synonym">South American air plant</name>
    <dbReference type="NCBI Taxonomy" id="63787"/>
    <lineage>
        <taxon>Eukaryota</taxon>
        <taxon>Viridiplantae</taxon>
        <taxon>Streptophyta</taxon>
        <taxon>Embryophyta</taxon>
        <taxon>Tracheophyta</taxon>
        <taxon>Spermatophyta</taxon>
        <taxon>Magnoliopsida</taxon>
        <taxon>eudicotyledons</taxon>
        <taxon>Gunneridae</taxon>
        <taxon>Pentapetalae</taxon>
        <taxon>Saxifragales</taxon>
        <taxon>Crassulaceae</taxon>
        <taxon>Kalanchoe</taxon>
    </lineage>
</organism>
<dbReference type="Proteomes" id="UP000594263">
    <property type="component" value="Unplaced"/>
</dbReference>
<reference evidence="1" key="1">
    <citation type="submission" date="2021-01" db="UniProtKB">
        <authorList>
            <consortium name="EnsemblPlants"/>
        </authorList>
    </citation>
    <scope>IDENTIFICATION</scope>
</reference>
<name>A0A7N0VMS7_KALFE</name>
<keyword evidence="2" id="KW-1185">Reference proteome</keyword>
<dbReference type="Gramene" id="Kaladp1235s0002.1.v1.1">
    <property type="protein sequence ID" value="Kaladp1235s0002.1.v1.1"/>
    <property type="gene ID" value="Kaladp1235s0002.v1.1"/>
</dbReference>
<sequence length="59" mass="6836">MRQLWSKLSHDGTLLKTKNLSLSMRKYVQQPSLSHSRRSCSLNPLSVQEYSGFSQILRL</sequence>
<dbReference type="AlphaFoldDB" id="A0A7N0VMS7"/>